<dbReference type="InterPro" id="IPR041854">
    <property type="entry name" value="BFD-like_2Fe2S-bd_dom_sf"/>
</dbReference>
<evidence type="ECO:0000256" key="8">
    <source>
        <dbReference type="ARBA" id="ARBA00023004"/>
    </source>
</evidence>
<name>A0A7W7YXH1_9HYPH</name>
<dbReference type="GO" id="GO:0016020">
    <property type="term" value="C:membrane"/>
    <property type="evidence" value="ECO:0007669"/>
    <property type="project" value="TreeGrafter"/>
</dbReference>
<dbReference type="GO" id="GO:1990204">
    <property type="term" value="C:oxidoreductase complex"/>
    <property type="evidence" value="ECO:0007669"/>
    <property type="project" value="UniProtKB-ARBA"/>
</dbReference>
<dbReference type="Gene3D" id="2.40.40.20">
    <property type="match status" value="1"/>
</dbReference>
<dbReference type="PANTHER" id="PTHR43105">
    <property type="entry name" value="RESPIRATORY NITRATE REDUCTASE"/>
    <property type="match status" value="1"/>
</dbReference>
<dbReference type="SMART" id="SM00926">
    <property type="entry name" value="Molybdop_Fe4S4"/>
    <property type="match status" value="1"/>
</dbReference>
<keyword evidence="7 12" id="KW-0560">Oxidoreductase</keyword>
<dbReference type="InterPro" id="IPR009010">
    <property type="entry name" value="Asp_de-COase-like_dom_sf"/>
</dbReference>
<dbReference type="Gene3D" id="1.10.10.1100">
    <property type="entry name" value="BFD-like [2Fe-2S]-binding domain"/>
    <property type="match status" value="1"/>
</dbReference>
<evidence type="ECO:0000256" key="10">
    <source>
        <dbReference type="ARBA" id="ARBA00023063"/>
    </source>
</evidence>
<accession>A0A7W7YXH1</accession>
<evidence type="ECO:0000256" key="1">
    <source>
        <dbReference type="ARBA" id="ARBA00001942"/>
    </source>
</evidence>
<evidence type="ECO:0000259" key="11">
    <source>
        <dbReference type="PROSITE" id="PS51669"/>
    </source>
</evidence>
<dbReference type="InterPro" id="IPR006963">
    <property type="entry name" value="Mopterin_OxRdtase_4Fe-4S_dom"/>
</dbReference>
<dbReference type="SUPFAM" id="SSF53706">
    <property type="entry name" value="Formate dehydrogenase/DMSO reductase, domains 1-3"/>
    <property type="match status" value="1"/>
</dbReference>
<dbReference type="Pfam" id="PF04879">
    <property type="entry name" value="Molybdop_Fe4S4"/>
    <property type="match status" value="1"/>
</dbReference>
<evidence type="ECO:0000313" key="13">
    <source>
        <dbReference type="Proteomes" id="UP000535406"/>
    </source>
</evidence>
<evidence type="ECO:0000313" key="12">
    <source>
        <dbReference type="EMBL" id="MBB5043980.1"/>
    </source>
</evidence>
<keyword evidence="8" id="KW-0408">Iron</keyword>
<evidence type="ECO:0000256" key="5">
    <source>
        <dbReference type="ARBA" id="ARBA00022505"/>
    </source>
</evidence>
<organism evidence="12 13">
    <name type="scientific">Shinella fusca</name>
    <dbReference type="NCBI Taxonomy" id="544480"/>
    <lineage>
        <taxon>Bacteria</taxon>
        <taxon>Pseudomonadati</taxon>
        <taxon>Pseudomonadota</taxon>
        <taxon>Alphaproteobacteria</taxon>
        <taxon>Hyphomicrobiales</taxon>
        <taxon>Rhizobiaceae</taxon>
        <taxon>Shinella</taxon>
    </lineage>
</organism>
<dbReference type="Gene3D" id="2.20.25.90">
    <property type="entry name" value="ADC-like domains"/>
    <property type="match status" value="1"/>
</dbReference>
<evidence type="ECO:0000256" key="7">
    <source>
        <dbReference type="ARBA" id="ARBA00023002"/>
    </source>
</evidence>
<dbReference type="AlphaFoldDB" id="A0A7W7YXH1"/>
<comment type="similarity">
    <text evidence="3">Belongs to the prokaryotic molybdopterin-containing oxidoreductase family. NasA/NapA/NarB subfamily.</text>
</comment>
<keyword evidence="9" id="KW-0411">Iron-sulfur</keyword>
<dbReference type="PROSITE" id="PS51669">
    <property type="entry name" value="4FE4S_MOW_BIS_MGD"/>
    <property type="match status" value="1"/>
</dbReference>
<dbReference type="EC" id="1.7.99.4" evidence="12"/>
<dbReference type="Gene3D" id="3.40.50.740">
    <property type="match status" value="1"/>
</dbReference>
<dbReference type="GO" id="GO:0045333">
    <property type="term" value="P:cellular respiration"/>
    <property type="evidence" value="ECO:0007669"/>
    <property type="project" value="UniProtKB-ARBA"/>
</dbReference>
<dbReference type="EMBL" id="JACHIK010000012">
    <property type="protein sequence ID" value="MBB5043980.1"/>
    <property type="molecule type" value="Genomic_DNA"/>
</dbReference>
<gene>
    <name evidence="12" type="ORF">HNQ66_003393</name>
</gene>
<protein>
    <submittedName>
        <fullName evidence="12">Assimilatory nitrate reductase catalytic subunit</fullName>
        <ecNumber evidence="12">1.7.99.4</ecNumber>
    </submittedName>
</protein>
<dbReference type="GO" id="GO:0051539">
    <property type="term" value="F:4 iron, 4 sulfur cluster binding"/>
    <property type="evidence" value="ECO:0007669"/>
    <property type="project" value="UniProtKB-KW"/>
</dbReference>
<dbReference type="GO" id="GO:0046872">
    <property type="term" value="F:metal ion binding"/>
    <property type="evidence" value="ECO:0007669"/>
    <property type="project" value="UniProtKB-KW"/>
</dbReference>
<evidence type="ECO:0000256" key="3">
    <source>
        <dbReference type="ARBA" id="ARBA00008747"/>
    </source>
</evidence>
<dbReference type="CDD" id="cd02791">
    <property type="entry name" value="MopB_CT_Nitrate-R-NapA-like"/>
    <property type="match status" value="1"/>
</dbReference>
<comment type="caution">
    <text evidence="12">The sequence shown here is derived from an EMBL/GenBank/DDBJ whole genome shotgun (WGS) entry which is preliminary data.</text>
</comment>
<evidence type="ECO:0000256" key="4">
    <source>
        <dbReference type="ARBA" id="ARBA00022485"/>
    </source>
</evidence>
<dbReference type="CDD" id="cd02754">
    <property type="entry name" value="MopB_Nitrate-R-NapA-like"/>
    <property type="match status" value="1"/>
</dbReference>
<dbReference type="InterPro" id="IPR050123">
    <property type="entry name" value="Prok_molybdopt-oxidoreductase"/>
</dbReference>
<dbReference type="Pfam" id="PF01568">
    <property type="entry name" value="Molydop_binding"/>
    <property type="match status" value="1"/>
</dbReference>
<evidence type="ECO:0000256" key="6">
    <source>
        <dbReference type="ARBA" id="ARBA00022723"/>
    </source>
</evidence>
<dbReference type="GO" id="GO:0016491">
    <property type="term" value="F:oxidoreductase activity"/>
    <property type="evidence" value="ECO:0007669"/>
    <property type="project" value="UniProtKB-KW"/>
</dbReference>
<sequence length="885" mass="94335">MPVETKTTCPYCGVGCGVVATVAEDGGVSVRGDPDHPSNYGRLCSKGSALAETIDLDGRILHPEIGGRQASWDEALDLVAGKFAAAIKEYGPDSVAFYVSGQLLTEDYYVANKLMKGFVGSANIDTNSRLCMSSSVAGHRRAFGADTVPGTYEDLELADLVVLAGSNLAWCHPVLYQRLAAAKAKRPGMKVVVIDPRRTMTADIADLHLAIRPDGDVALFAGLFSHLVAGDAVDQNYIAAHTSGFADAFLAAGRLSFAEVLERTGLPAMQLREFYRLFAETEKVVTCYSQGVNQSSSGTDKVNAILNCHLATGRIGRPGMGPFSLTGQPNAMGGREVGGLANMLAAHMALENADDRDRVQRFWRAPAVAQKPGLKAVDLFKAVGEGRIKALWIMATNPVVSMPDADAVAEALEACPFVAVSDVLGKTDTTRYAHVLLPSLGWGEKDGTVTNSERRISRQRAFLAAPGQARADWWQLAEVARRMGFADAFAYAAPADVFSEHAALSAFENDGRRDFDIGAHAGLARAAYEVLDPFQWPQPAGREPAESRFFGTGGFYHADGKARLVAVAPAETDRTDAAYPFTLNTGRIRDQWHTMTRTGKSARLSSHIAEPFAELHPRDAMEIGVGNAGLVEIESPQGRAVVRALITERQARGSIFAPMHWNDQFAARARIDAVVPAITDPFSGQPASKNVAVAARRFAARHYAFAVSQARPVEPDAPYWALAKAAGGWRLELAFAEPAGDWAGWCRRVFAIPDGVEPLGYADAQTGDIRLAFFDGTRLLAAFFLARGPVAVARNWAIAQLAADHADPRRRFALVAGRPGADKPDPGATVCSCFGVGVNQIVAAVRGGCHSVEAVGKTLNAGTNCGSCRAEIRGIVDGCLAAAAE</sequence>
<dbReference type="Proteomes" id="UP000535406">
    <property type="component" value="Unassembled WGS sequence"/>
</dbReference>
<comment type="cofactor">
    <cofactor evidence="1">
        <name>Mo-bis(molybdopterin guanine dinucleotide)</name>
        <dbReference type="ChEBI" id="CHEBI:60539"/>
    </cofactor>
</comment>
<dbReference type="InterPro" id="IPR041957">
    <property type="entry name" value="CT_Nitrate-R-NapA-like"/>
</dbReference>
<evidence type="ECO:0000256" key="9">
    <source>
        <dbReference type="ARBA" id="ARBA00023014"/>
    </source>
</evidence>
<dbReference type="GO" id="GO:0042128">
    <property type="term" value="P:nitrate assimilation"/>
    <property type="evidence" value="ECO:0007669"/>
    <property type="project" value="UniProtKB-KW"/>
</dbReference>
<keyword evidence="10" id="KW-0534">Nitrate assimilation</keyword>
<dbReference type="SUPFAM" id="SSF50692">
    <property type="entry name" value="ADC-like"/>
    <property type="match status" value="1"/>
</dbReference>
<dbReference type="PROSITE" id="PS00551">
    <property type="entry name" value="MOLYBDOPTERIN_PROK_1"/>
    <property type="match status" value="1"/>
</dbReference>
<dbReference type="InterPro" id="IPR027467">
    <property type="entry name" value="MopterinOxRdtase_cofactor_BS"/>
</dbReference>
<dbReference type="Gene3D" id="3.40.228.10">
    <property type="entry name" value="Dimethylsulfoxide Reductase, domain 2"/>
    <property type="match status" value="1"/>
</dbReference>
<dbReference type="InterPro" id="IPR007419">
    <property type="entry name" value="BFD-like_2Fe2S-bd_dom"/>
</dbReference>
<dbReference type="InterPro" id="IPR006656">
    <property type="entry name" value="Mopterin_OxRdtase"/>
</dbReference>
<dbReference type="Pfam" id="PF00384">
    <property type="entry name" value="Molybdopterin"/>
    <property type="match status" value="1"/>
</dbReference>
<feature type="domain" description="4Fe-4S Mo/W bis-MGD-type" evidence="11">
    <location>
        <begin position="2"/>
        <end position="58"/>
    </location>
</feature>
<dbReference type="GO" id="GO:0043546">
    <property type="term" value="F:molybdopterin cofactor binding"/>
    <property type="evidence" value="ECO:0007669"/>
    <property type="project" value="InterPro"/>
</dbReference>
<reference evidence="12 13" key="1">
    <citation type="submission" date="2020-08" db="EMBL/GenBank/DDBJ databases">
        <title>Genomic Encyclopedia of Type Strains, Phase IV (KMG-IV): sequencing the most valuable type-strain genomes for metagenomic binning, comparative biology and taxonomic classification.</title>
        <authorList>
            <person name="Goeker M."/>
        </authorList>
    </citation>
    <scope>NUCLEOTIDE SEQUENCE [LARGE SCALE GENOMIC DNA]</scope>
    <source>
        <strain evidence="12 13">DSM 21319</strain>
    </source>
</reference>
<keyword evidence="5" id="KW-0500">Molybdenum</keyword>
<dbReference type="RefSeq" id="WP_184145339.1">
    <property type="nucleotide sequence ID" value="NZ_JACHIK010000012.1"/>
</dbReference>
<keyword evidence="4" id="KW-0004">4Fe-4S</keyword>
<dbReference type="InterPro" id="IPR006657">
    <property type="entry name" value="MoPterin_dinucl-bd_dom"/>
</dbReference>
<evidence type="ECO:0000256" key="2">
    <source>
        <dbReference type="ARBA" id="ARBA00001966"/>
    </source>
</evidence>
<proteinExistence type="inferred from homology"/>
<comment type="cofactor">
    <cofactor evidence="2">
        <name>[4Fe-4S] cluster</name>
        <dbReference type="ChEBI" id="CHEBI:49883"/>
    </cofactor>
</comment>
<dbReference type="PANTHER" id="PTHR43105:SF9">
    <property type="entry name" value="NADPH-FE(3+) OXIDOREDUCTASE SUBUNIT ALPHA"/>
    <property type="match status" value="1"/>
</dbReference>
<keyword evidence="13" id="KW-1185">Reference proteome</keyword>
<keyword evidence="6" id="KW-0479">Metal-binding</keyword>
<dbReference type="Pfam" id="PF04324">
    <property type="entry name" value="Fer2_BFD"/>
    <property type="match status" value="1"/>
</dbReference>